<organism evidence="2">
    <name type="scientific">viral metagenome</name>
    <dbReference type="NCBI Taxonomy" id="1070528"/>
    <lineage>
        <taxon>unclassified sequences</taxon>
        <taxon>metagenomes</taxon>
        <taxon>organismal metagenomes</taxon>
    </lineage>
</organism>
<evidence type="ECO:0000313" key="2">
    <source>
        <dbReference type="EMBL" id="QHS82964.1"/>
    </source>
</evidence>
<name>A0A6C0AT22_9ZZZZ</name>
<reference evidence="2" key="1">
    <citation type="journal article" date="2020" name="Nature">
        <title>Giant virus diversity and host interactions through global metagenomics.</title>
        <authorList>
            <person name="Schulz F."/>
            <person name="Roux S."/>
            <person name="Paez-Espino D."/>
            <person name="Jungbluth S."/>
            <person name="Walsh D.A."/>
            <person name="Denef V.J."/>
            <person name="McMahon K.D."/>
            <person name="Konstantinidis K.T."/>
            <person name="Eloe-Fadrosh E.A."/>
            <person name="Kyrpides N.C."/>
            <person name="Woyke T."/>
        </authorList>
    </citation>
    <scope>NUCLEOTIDE SEQUENCE</scope>
    <source>
        <strain evidence="2">GVMAG-S-1103017-74</strain>
    </source>
</reference>
<dbReference type="EMBL" id="MN740864">
    <property type="protein sequence ID" value="QHS82964.1"/>
    <property type="molecule type" value="Genomic_DNA"/>
</dbReference>
<accession>A0A6C0AT22</accession>
<dbReference type="AlphaFoldDB" id="A0A6C0AT22"/>
<proteinExistence type="predicted"/>
<feature type="region of interest" description="Disordered" evidence="1">
    <location>
        <begin position="220"/>
        <end position="243"/>
    </location>
</feature>
<sequence>MDALTVITRAAQSPPPAQPPNVPDPCAVCMPVHQPDHGVQFLRVPSSLFVKWADSHAKWDDAHRFDAWRQLFLNNDAWSAHLALKRAVLALSSTVANTSAHVLRLLVHGAACTRSLTQATCAVEAVLGSDDVLAVTALRPSASTAQVSTLDVSAMQRARRALHEPNAVFNATGWTRGTCASGVACAVRTKKAALRVVRWLSAGEPDAGYTRAWSAMTGDAAGPAAASPTSTPPPTGNHGAGDDVSVNEYDAWMRAWKDIMTRDGDARQHAWRLLLAAVMQDCHDAASDNGAVLCFMNAMRQGAWPLGKDNPGTPKGVPVPNRAHGNDVHCPALAMLHVCLESCDVDRMWAAAVWYAAWGYHLIPMLTLMTQLYRVAVEPPITPDRRVPSRALSAPFPVVGVPTRAEGATATAPLTRPKNNDGALEYCEALLFHHTPHPMRPAWWWHAAVPIPRHLHAAHAASAKLIRSWYRGTRAQSMGGGAAAGVAPGPPTALVPVPQQHAFAMSGTVGVAWRSAAWAAVARAVAAPSRHNADARVIVRCVNGIERQLAAMDVQACPQDWLKGGFEADAPCTPWSAVSPRCPESLQRGMHATLDKLRELPAGTPLHAVLHKAARTRATLHKWVMYHAEKARLRAGAPATRLAARTVEWVCPPAVPMLLPWPLHLSRTGVQNAQDVALLLDTAGAIAAEHGAAHAPFVSQAVGAIDALCKRGIRRAAAAASPADSVVYVMQGGHLVRAAHGGGPPVALRGKARPQSAYVIGPVSDEAVLLEATTRALLQAGGMGCPEWDGMQVLHTPYGVYTVFLRGAAYSAHEFTAVTCPHAAARTRSALRRVRAVGEMRRAVARMVQTAVHRGHVRGTERPETLLQAAVAMGRAPDSALYCAGGSWVWGTAAAYPHLHDTHAEWTRDVAAAGGGGGSGADMDAARSEGGADEAVAPLARFAVSKARFDGFAARAELVLSLLGLQGMTEHIVQSYKHLVVTA</sequence>
<evidence type="ECO:0000256" key="1">
    <source>
        <dbReference type="SAM" id="MobiDB-lite"/>
    </source>
</evidence>
<protein>
    <submittedName>
        <fullName evidence="2">Uncharacterized protein</fullName>
    </submittedName>
</protein>
<feature type="compositionally biased region" description="Low complexity" evidence="1">
    <location>
        <begin position="220"/>
        <end position="229"/>
    </location>
</feature>